<dbReference type="PANTHER" id="PTHR11486">
    <property type="entry name" value="FIBROBLAST GROWTH FACTOR"/>
    <property type="match status" value="1"/>
</dbReference>
<keyword evidence="5" id="KW-0339">Growth factor</keyword>
<keyword evidence="4" id="KW-0732">Signal</keyword>
<comment type="caution">
    <text evidence="8">The sequence shown here is derived from an EMBL/GenBank/DDBJ whole genome shotgun (WGS) entry which is preliminary data.</text>
</comment>
<evidence type="ECO:0000256" key="7">
    <source>
        <dbReference type="SAM" id="MobiDB-lite"/>
    </source>
</evidence>
<dbReference type="Proteomes" id="UP000710432">
    <property type="component" value="Unassembled WGS sequence"/>
</dbReference>
<dbReference type="PRINTS" id="PR00262">
    <property type="entry name" value="IL1HBGF"/>
</dbReference>
<evidence type="ECO:0000256" key="5">
    <source>
        <dbReference type="ARBA" id="ARBA00023030"/>
    </source>
</evidence>
<keyword evidence="3" id="KW-0964">Secreted</keyword>
<gene>
    <name evidence="8" type="ORF">LTLLF_182180</name>
</gene>
<dbReference type="CDD" id="cd23322">
    <property type="entry name" value="beta-trefoil_FGF8"/>
    <property type="match status" value="1"/>
</dbReference>
<evidence type="ECO:0000256" key="3">
    <source>
        <dbReference type="ARBA" id="ARBA00022525"/>
    </source>
</evidence>
<evidence type="ECO:0000256" key="1">
    <source>
        <dbReference type="ARBA" id="ARBA00004613"/>
    </source>
</evidence>
<dbReference type="EMBL" id="JAATJU010025000">
    <property type="protein sequence ID" value="KAH0504524.1"/>
    <property type="molecule type" value="Genomic_DNA"/>
</dbReference>
<name>A0A8J6G3M6_MICOH</name>
<dbReference type="FunFam" id="2.80.10.50:FF:000007">
    <property type="entry name" value="Fibroblast growth factor"/>
    <property type="match status" value="1"/>
</dbReference>
<dbReference type="Gene3D" id="2.80.10.50">
    <property type="match status" value="1"/>
</dbReference>
<evidence type="ECO:0000256" key="6">
    <source>
        <dbReference type="RuleBase" id="RU049442"/>
    </source>
</evidence>
<dbReference type="SUPFAM" id="SSF50353">
    <property type="entry name" value="Cytokine"/>
    <property type="match status" value="1"/>
</dbReference>
<dbReference type="PROSITE" id="PS00247">
    <property type="entry name" value="HBGF_FGF"/>
    <property type="match status" value="1"/>
</dbReference>
<reference evidence="8" key="1">
    <citation type="submission" date="2020-03" db="EMBL/GenBank/DDBJ databases">
        <title>Studies in the Genomics of Life Span.</title>
        <authorList>
            <person name="Glass D."/>
        </authorList>
    </citation>
    <scope>NUCLEOTIDE SEQUENCE</scope>
    <source>
        <strain evidence="8">LTLLF</strain>
        <tissue evidence="8">Muscle</tissue>
    </source>
</reference>
<comment type="similarity">
    <text evidence="2 6">Belongs to the heparin-binding growth factors family.</text>
</comment>
<organism evidence="8 9">
    <name type="scientific">Microtus ochrogaster</name>
    <name type="common">Prairie vole</name>
    <dbReference type="NCBI Taxonomy" id="79684"/>
    <lineage>
        <taxon>Eukaryota</taxon>
        <taxon>Metazoa</taxon>
        <taxon>Chordata</taxon>
        <taxon>Craniata</taxon>
        <taxon>Vertebrata</taxon>
        <taxon>Euteleostomi</taxon>
        <taxon>Mammalia</taxon>
        <taxon>Eutheria</taxon>
        <taxon>Euarchontoglires</taxon>
        <taxon>Glires</taxon>
        <taxon>Rodentia</taxon>
        <taxon>Myomorpha</taxon>
        <taxon>Muroidea</taxon>
        <taxon>Cricetidae</taxon>
        <taxon>Arvicolinae</taxon>
        <taxon>Microtus</taxon>
    </lineage>
</organism>
<feature type="compositionally biased region" description="Pro residues" evidence="7">
    <location>
        <begin position="97"/>
        <end position="108"/>
    </location>
</feature>
<evidence type="ECO:0000256" key="2">
    <source>
        <dbReference type="ARBA" id="ARBA00007936"/>
    </source>
</evidence>
<protein>
    <recommendedName>
        <fullName evidence="6">Fibroblast growth factor</fullName>
        <shortName evidence="6">FGF</shortName>
    </recommendedName>
</protein>
<evidence type="ECO:0000313" key="9">
    <source>
        <dbReference type="Proteomes" id="UP000710432"/>
    </source>
</evidence>
<dbReference type="GO" id="GO:0005576">
    <property type="term" value="C:extracellular region"/>
    <property type="evidence" value="ECO:0007669"/>
    <property type="project" value="UniProtKB-SubCell"/>
</dbReference>
<dbReference type="InterPro" id="IPR002209">
    <property type="entry name" value="Fibroblast_GF_fam"/>
</dbReference>
<feature type="region of interest" description="Disordered" evidence="7">
    <location>
        <begin position="32"/>
        <end position="213"/>
    </location>
</feature>
<evidence type="ECO:0000256" key="4">
    <source>
        <dbReference type="ARBA" id="ARBA00022729"/>
    </source>
</evidence>
<feature type="compositionally biased region" description="Basic and acidic residues" evidence="7">
    <location>
        <begin position="38"/>
        <end position="49"/>
    </location>
</feature>
<feature type="compositionally biased region" description="Basic and acidic residues" evidence="7">
    <location>
        <begin position="67"/>
        <end position="81"/>
    </location>
</feature>
<dbReference type="SMART" id="SM00442">
    <property type="entry name" value="FGF"/>
    <property type="match status" value="1"/>
</dbReference>
<dbReference type="Pfam" id="PF00167">
    <property type="entry name" value="FGF"/>
    <property type="match status" value="1"/>
</dbReference>
<feature type="compositionally biased region" description="Basic and acidic residues" evidence="7">
    <location>
        <begin position="184"/>
        <end position="193"/>
    </location>
</feature>
<dbReference type="AlphaFoldDB" id="A0A8J6G3M6"/>
<sequence>MEDVVKAVAGWASVTSPVSQRYPAQEISAYPGSAHRNKVVDRGSHKPCEESYEQPAATGSGSGAERISARGEHDIPRDPRNRVGIVAGLSHPDHPRPPPLWLVPPRPPVGQRNPARALGAPGAERHGQPPLRAELPVRSAAQRRGPGAGDPADTVGQGHEDRPFGQRSRAGKNLTNPAPNYPEEGSKEQRDSVLPKVTQREGPGGGPALGREPASLLRAGREPQGVSQQHVREQSLVTDQLSRRLIRTYQLYSRTSGKHVQVLANKRINAMAEDGDPFAKLIVETDTFGSRVRVRGAETGLYICMNKKGKLIAKSNGKGKDCVFTEIVLENNYTALQNAKYEGWYMAFTRKGRPRKGSKTRQHQREVHFMKRLPRGHHTTEQSLRFEFLNYPPFTRSLRGSQRTWAPEPR</sequence>
<accession>A0A8J6G3M6</accession>
<dbReference type="GO" id="GO:0008083">
    <property type="term" value="F:growth factor activity"/>
    <property type="evidence" value="ECO:0007669"/>
    <property type="project" value="UniProtKB-KW"/>
</dbReference>
<proteinExistence type="inferred from homology"/>
<dbReference type="GO" id="GO:0008284">
    <property type="term" value="P:positive regulation of cell population proliferation"/>
    <property type="evidence" value="ECO:0007669"/>
    <property type="project" value="UniProtKB-ARBA"/>
</dbReference>
<evidence type="ECO:0000313" key="8">
    <source>
        <dbReference type="EMBL" id="KAH0504524.1"/>
    </source>
</evidence>
<comment type="subcellular location">
    <subcellularLocation>
        <location evidence="1">Secreted</location>
    </subcellularLocation>
</comment>
<dbReference type="InterPro" id="IPR008996">
    <property type="entry name" value="IL1/FGF"/>
</dbReference>